<keyword evidence="6" id="KW-0472">Membrane</keyword>
<keyword evidence="3" id="KW-1003">Cell membrane</keyword>
<dbReference type="InterPro" id="IPR020846">
    <property type="entry name" value="MFS_dom"/>
</dbReference>
<evidence type="ECO:0000259" key="7">
    <source>
        <dbReference type="PROSITE" id="PS50850"/>
    </source>
</evidence>
<comment type="subcellular location">
    <subcellularLocation>
        <location evidence="1">Cell membrane</location>
        <topology evidence="1">Multi-pass membrane protein</topology>
    </subcellularLocation>
</comment>
<accession>A0A643FM49</accession>
<evidence type="ECO:0000256" key="4">
    <source>
        <dbReference type="ARBA" id="ARBA00022692"/>
    </source>
</evidence>
<dbReference type="Gene3D" id="1.20.1250.20">
    <property type="entry name" value="MFS general substrate transporter like domains"/>
    <property type="match status" value="2"/>
</dbReference>
<evidence type="ECO:0000256" key="3">
    <source>
        <dbReference type="ARBA" id="ARBA00022475"/>
    </source>
</evidence>
<dbReference type="PANTHER" id="PTHR43045:SF1">
    <property type="entry name" value="SHIKIMATE TRANSPORTER"/>
    <property type="match status" value="1"/>
</dbReference>
<proteinExistence type="predicted"/>
<sequence length="446" mass="47531">MTNASTISATQGAAGTLDAATHAAKPRMGRLAAASTIGTTLEWYDFTVYNLMAALVFNAVFFPSFDPLTGTILAFSTYAVGYVSRPLGGVLFGHLGDKLGRRFVLVATLILMGVATGLMGVLPTYMSWGIWSPILLVALRFAQGAAIGGEWAGAVLLSMEHGEQHQRGRNASFTQVGPSCGTLLGTGFIAVVSLWLSPEDFQAWGWRIPFLSSVLLVLFGLWLRKGVEETPLFKEMEARKSTAKTPIKEVLVDHWRRLLVAGGVRIGSDVLYALVVVFTLTYVTSVLHLSRPLALTATMIGAACNAIAVPLFGSLSDKLGRRPVYIAGALLAVVWAFVFFRLMDSAQPLQICAAVVVGLIIHAMMYGPQAAFVTEQFPTRVRYAGSSLAYTLAGIVGGGFAPLIIASLYKSYGSTLAISLYVSAAVALTLVALLVARETAKKPLES</sequence>
<feature type="domain" description="Major facilitator superfamily (MFS) profile" evidence="7">
    <location>
        <begin position="31"/>
        <end position="440"/>
    </location>
</feature>
<dbReference type="AlphaFoldDB" id="A0A643FM49"/>
<evidence type="ECO:0000313" key="8">
    <source>
        <dbReference type="EMBL" id="QOT78992.1"/>
    </source>
</evidence>
<dbReference type="GO" id="GO:0005886">
    <property type="term" value="C:plasma membrane"/>
    <property type="evidence" value="ECO:0007669"/>
    <property type="project" value="UniProtKB-SubCell"/>
</dbReference>
<evidence type="ECO:0000313" key="9">
    <source>
        <dbReference type="Proteomes" id="UP000397656"/>
    </source>
</evidence>
<dbReference type="Proteomes" id="UP000397656">
    <property type="component" value="Chromosome 2"/>
</dbReference>
<keyword evidence="4" id="KW-0812">Transmembrane</keyword>
<keyword evidence="2" id="KW-0813">Transport</keyword>
<evidence type="ECO:0000256" key="1">
    <source>
        <dbReference type="ARBA" id="ARBA00004651"/>
    </source>
</evidence>
<dbReference type="PANTHER" id="PTHR43045">
    <property type="entry name" value="SHIKIMATE TRANSPORTER"/>
    <property type="match status" value="1"/>
</dbReference>
<dbReference type="Pfam" id="PF07690">
    <property type="entry name" value="MFS_1"/>
    <property type="match status" value="1"/>
</dbReference>
<evidence type="ECO:0000256" key="5">
    <source>
        <dbReference type="ARBA" id="ARBA00022989"/>
    </source>
</evidence>
<dbReference type="CDD" id="cd17369">
    <property type="entry name" value="MFS_ShiA_like"/>
    <property type="match status" value="1"/>
</dbReference>
<dbReference type="InterPro" id="IPR036259">
    <property type="entry name" value="MFS_trans_sf"/>
</dbReference>
<evidence type="ECO:0000256" key="6">
    <source>
        <dbReference type="ARBA" id="ARBA00023136"/>
    </source>
</evidence>
<evidence type="ECO:0000256" key="2">
    <source>
        <dbReference type="ARBA" id="ARBA00022448"/>
    </source>
</evidence>
<dbReference type="InterPro" id="IPR011701">
    <property type="entry name" value="MFS"/>
</dbReference>
<organism evidence="8 9">
    <name type="scientific">Cupriavidus basilensis</name>
    <dbReference type="NCBI Taxonomy" id="68895"/>
    <lineage>
        <taxon>Bacteria</taxon>
        <taxon>Pseudomonadati</taxon>
        <taxon>Pseudomonadota</taxon>
        <taxon>Betaproteobacteria</taxon>
        <taxon>Burkholderiales</taxon>
        <taxon>Burkholderiaceae</taxon>
        <taxon>Cupriavidus</taxon>
    </lineage>
</organism>
<reference evidence="8 9" key="1">
    <citation type="submission" date="2020-10" db="EMBL/GenBank/DDBJ databases">
        <title>Complete genome sequence of Cupriavidus basilensis CCUG 49340T.</title>
        <authorList>
            <person name="Salva-Serra F."/>
            <person name="Donoso R.A."/>
            <person name="Cho K.H."/>
            <person name="Yoo J.A."/>
            <person name="Lee K."/>
            <person name="Yoon S.-H."/>
            <person name="Perez-Pantoja D."/>
            <person name="Moore E.R.B."/>
        </authorList>
    </citation>
    <scope>NUCLEOTIDE SEQUENCE [LARGE SCALE GENOMIC DNA]</scope>
    <source>
        <strain evidence="9">CCUG 49340</strain>
    </source>
</reference>
<gene>
    <name evidence="8" type="ORF">F7R26_029890</name>
</gene>
<keyword evidence="5" id="KW-1133">Transmembrane helix</keyword>
<dbReference type="SUPFAM" id="SSF103473">
    <property type="entry name" value="MFS general substrate transporter"/>
    <property type="match status" value="1"/>
</dbReference>
<protein>
    <submittedName>
        <fullName evidence="8">MHS family MFS transporter</fullName>
    </submittedName>
</protein>
<dbReference type="EMBL" id="CP062804">
    <property type="protein sequence ID" value="QOT78992.1"/>
    <property type="molecule type" value="Genomic_DNA"/>
</dbReference>
<dbReference type="GO" id="GO:0022857">
    <property type="term" value="F:transmembrane transporter activity"/>
    <property type="evidence" value="ECO:0007669"/>
    <property type="project" value="InterPro"/>
</dbReference>
<dbReference type="PROSITE" id="PS50850">
    <property type="entry name" value="MFS"/>
    <property type="match status" value="1"/>
</dbReference>
<name>A0A643FM49_9BURK</name>